<proteinExistence type="inferred from homology"/>
<keyword evidence="3" id="KW-0479">Metal-binding</keyword>
<dbReference type="InterPro" id="IPR012827">
    <property type="entry name" value="Hemerythrin_metal-bd"/>
</dbReference>
<reference evidence="6 7" key="1">
    <citation type="submission" date="2017-02" db="EMBL/GenBank/DDBJ databases">
        <authorList>
            <person name="Peterson S.W."/>
        </authorList>
    </citation>
    <scope>NUCLEOTIDE SEQUENCE [LARGE SCALE GENOMIC DNA]</scope>
    <source>
        <strain evidence="6 7">S285</strain>
    </source>
</reference>
<sequence>MLRSYFVLDSTLSEEHQRVMDQIAFIERVAAEPRFDAHRMVVALWELLEVTNQHFAHEEKAMVDDAFPRLALHRRDHEYLLKALRDYIAAFVDNTERPSASFCDNLRSWIGFHCRRYDEDYSRFSDWRRASGSRA</sequence>
<evidence type="ECO:0000256" key="2">
    <source>
        <dbReference type="ARBA" id="ARBA00022621"/>
    </source>
</evidence>
<dbReference type="AlphaFoldDB" id="A0A1W6MW29"/>
<evidence type="ECO:0000256" key="1">
    <source>
        <dbReference type="ARBA" id="ARBA00010587"/>
    </source>
</evidence>
<name>A0A1W6MW29_9HYPH</name>
<accession>A0A1W6MW29</accession>
<evidence type="ECO:0000259" key="5">
    <source>
        <dbReference type="Pfam" id="PF01814"/>
    </source>
</evidence>
<dbReference type="Gene3D" id="1.20.120.50">
    <property type="entry name" value="Hemerythrin-like"/>
    <property type="match status" value="1"/>
</dbReference>
<keyword evidence="2" id="KW-0813">Transport</keyword>
<dbReference type="PROSITE" id="PS00550">
    <property type="entry name" value="HEMERYTHRINS"/>
    <property type="match status" value="1"/>
</dbReference>
<evidence type="ECO:0000313" key="7">
    <source>
        <dbReference type="Proteomes" id="UP000193978"/>
    </source>
</evidence>
<dbReference type="NCBIfam" id="TIGR02481">
    <property type="entry name" value="hemeryth_dom"/>
    <property type="match status" value="1"/>
</dbReference>
<protein>
    <recommendedName>
        <fullName evidence="5">Hemerythrin-like domain-containing protein</fullName>
    </recommendedName>
</protein>
<organism evidence="6 7">
    <name type="scientific">Methylocystis bryophila</name>
    <dbReference type="NCBI Taxonomy" id="655015"/>
    <lineage>
        <taxon>Bacteria</taxon>
        <taxon>Pseudomonadati</taxon>
        <taxon>Pseudomonadota</taxon>
        <taxon>Alphaproteobacteria</taxon>
        <taxon>Hyphomicrobiales</taxon>
        <taxon>Methylocystaceae</taxon>
        <taxon>Methylocystis</taxon>
    </lineage>
</organism>
<dbReference type="InterPro" id="IPR050669">
    <property type="entry name" value="Hemerythrin"/>
</dbReference>
<keyword evidence="7" id="KW-1185">Reference proteome</keyword>
<dbReference type="Proteomes" id="UP000193978">
    <property type="component" value="Chromosome"/>
</dbReference>
<dbReference type="InterPro" id="IPR035938">
    <property type="entry name" value="Hemerythrin-like_sf"/>
</dbReference>
<evidence type="ECO:0000313" key="6">
    <source>
        <dbReference type="EMBL" id="ARN81777.1"/>
    </source>
</evidence>
<dbReference type="PANTHER" id="PTHR37164">
    <property type="entry name" value="BACTERIOHEMERYTHRIN"/>
    <property type="match status" value="1"/>
</dbReference>
<dbReference type="KEGG" id="mbry:B1812_12590"/>
<gene>
    <name evidence="6" type="ORF">B1812_12590</name>
</gene>
<dbReference type="SUPFAM" id="SSF47188">
    <property type="entry name" value="Hemerythrin-like"/>
    <property type="match status" value="1"/>
</dbReference>
<evidence type="ECO:0000256" key="3">
    <source>
        <dbReference type="ARBA" id="ARBA00022723"/>
    </source>
</evidence>
<evidence type="ECO:0000256" key="4">
    <source>
        <dbReference type="ARBA" id="ARBA00023004"/>
    </source>
</evidence>
<dbReference type="STRING" id="655015.B1812_12590"/>
<dbReference type="PANTHER" id="PTHR37164:SF1">
    <property type="entry name" value="BACTERIOHEMERYTHRIN"/>
    <property type="match status" value="1"/>
</dbReference>
<dbReference type="InterPro" id="IPR012312">
    <property type="entry name" value="Hemerythrin-like"/>
</dbReference>
<dbReference type="GO" id="GO:0046872">
    <property type="term" value="F:metal ion binding"/>
    <property type="evidence" value="ECO:0007669"/>
    <property type="project" value="UniProtKB-KW"/>
</dbReference>
<dbReference type="GO" id="GO:0005344">
    <property type="term" value="F:oxygen carrier activity"/>
    <property type="evidence" value="ECO:0007669"/>
    <property type="project" value="UniProtKB-KW"/>
</dbReference>
<dbReference type="InterPro" id="IPR016131">
    <property type="entry name" value="Haemerythrin_Fe_BS"/>
</dbReference>
<keyword evidence="2" id="KW-0561">Oxygen transport</keyword>
<keyword evidence="4" id="KW-0408">Iron</keyword>
<dbReference type="CDD" id="cd12107">
    <property type="entry name" value="Hemerythrin"/>
    <property type="match status" value="1"/>
</dbReference>
<feature type="domain" description="Hemerythrin-like" evidence="5">
    <location>
        <begin position="10"/>
        <end position="119"/>
    </location>
</feature>
<comment type="similarity">
    <text evidence="1">Belongs to the hemerythrin family.</text>
</comment>
<dbReference type="EMBL" id="CP019948">
    <property type="protein sequence ID" value="ARN81777.1"/>
    <property type="molecule type" value="Genomic_DNA"/>
</dbReference>
<dbReference type="Pfam" id="PF01814">
    <property type="entry name" value="Hemerythrin"/>
    <property type="match status" value="1"/>
</dbReference>